<sequence>MLNESPYKIGLRPKILSRARLILGSLLLLLTVVTIAGVHQGVTSGDFDRVLLKPFREFAAGFEKATQPSPTPTPTPKPRTTPSPTAAPVKKSAPAVQQTQPVYSNCIRKNIREGEFASNKCYSQQDYEDLQYYLGRYETAKLNLSSAEGFLKIDCGAAQTFEVKKADCEKDKQDKAAAEAEVNNYRGIIQGIIAKGK</sequence>
<organism evidence="2 3">
    <name type="scientific">Candidatus Daviesbacteria bacterium RIFCSPHIGHO2_02_FULL_39_12</name>
    <dbReference type="NCBI Taxonomy" id="1797770"/>
    <lineage>
        <taxon>Bacteria</taxon>
        <taxon>Candidatus Daviesiibacteriota</taxon>
    </lineage>
</organism>
<feature type="region of interest" description="Disordered" evidence="1">
    <location>
        <begin position="63"/>
        <end position="96"/>
    </location>
</feature>
<dbReference type="AlphaFoldDB" id="A0A1F5JDP7"/>
<dbReference type="EMBL" id="MFCX01000005">
    <property type="protein sequence ID" value="OGE26692.1"/>
    <property type="molecule type" value="Genomic_DNA"/>
</dbReference>
<evidence type="ECO:0000313" key="2">
    <source>
        <dbReference type="EMBL" id="OGE26692.1"/>
    </source>
</evidence>
<feature type="compositionally biased region" description="Pro residues" evidence="1">
    <location>
        <begin position="69"/>
        <end position="81"/>
    </location>
</feature>
<dbReference type="Proteomes" id="UP000177042">
    <property type="component" value="Unassembled WGS sequence"/>
</dbReference>
<gene>
    <name evidence="2" type="ORF">A3C26_01000</name>
</gene>
<accession>A0A1F5JDP7</accession>
<protein>
    <submittedName>
        <fullName evidence="2">Uncharacterized protein</fullName>
    </submittedName>
</protein>
<comment type="caution">
    <text evidence="2">The sequence shown here is derived from an EMBL/GenBank/DDBJ whole genome shotgun (WGS) entry which is preliminary data.</text>
</comment>
<proteinExistence type="predicted"/>
<reference evidence="2 3" key="1">
    <citation type="journal article" date="2016" name="Nat. Commun.">
        <title>Thousands of microbial genomes shed light on interconnected biogeochemical processes in an aquifer system.</title>
        <authorList>
            <person name="Anantharaman K."/>
            <person name="Brown C.T."/>
            <person name="Hug L.A."/>
            <person name="Sharon I."/>
            <person name="Castelle C.J."/>
            <person name="Probst A.J."/>
            <person name="Thomas B.C."/>
            <person name="Singh A."/>
            <person name="Wilkins M.J."/>
            <person name="Karaoz U."/>
            <person name="Brodie E.L."/>
            <person name="Williams K.H."/>
            <person name="Hubbard S.S."/>
            <person name="Banfield J.F."/>
        </authorList>
    </citation>
    <scope>NUCLEOTIDE SEQUENCE [LARGE SCALE GENOMIC DNA]</scope>
</reference>
<evidence type="ECO:0000256" key="1">
    <source>
        <dbReference type="SAM" id="MobiDB-lite"/>
    </source>
</evidence>
<evidence type="ECO:0000313" key="3">
    <source>
        <dbReference type="Proteomes" id="UP000177042"/>
    </source>
</evidence>
<name>A0A1F5JDP7_9BACT</name>